<dbReference type="InterPro" id="IPR005135">
    <property type="entry name" value="Endo/exonuclease/phosphatase"/>
</dbReference>
<gene>
    <name evidence="4" type="ORF">HPB52_010284</name>
</gene>
<feature type="compositionally biased region" description="Polar residues" evidence="2">
    <location>
        <begin position="107"/>
        <end position="118"/>
    </location>
</feature>
<organism evidence="4 5">
    <name type="scientific">Rhipicephalus sanguineus</name>
    <name type="common">Brown dog tick</name>
    <name type="synonym">Ixodes sanguineus</name>
    <dbReference type="NCBI Taxonomy" id="34632"/>
    <lineage>
        <taxon>Eukaryota</taxon>
        <taxon>Metazoa</taxon>
        <taxon>Ecdysozoa</taxon>
        <taxon>Arthropoda</taxon>
        <taxon>Chelicerata</taxon>
        <taxon>Arachnida</taxon>
        <taxon>Acari</taxon>
        <taxon>Parasitiformes</taxon>
        <taxon>Ixodida</taxon>
        <taxon>Ixodoidea</taxon>
        <taxon>Ixodidae</taxon>
        <taxon>Rhipicephalinae</taxon>
        <taxon>Rhipicephalus</taxon>
        <taxon>Rhipicephalus</taxon>
    </lineage>
</organism>
<keyword evidence="5" id="KW-1185">Reference proteome</keyword>
<evidence type="ECO:0000259" key="3">
    <source>
        <dbReference type="Pfam" id="PF14529"/>
    </source>
</evidence>
<evidence type="ECO:0000256" key="2">
    <source>
        <dbReference type="SAM" id="MobiDB-lite"/>
    </source>
</evidence>
<feature type="region of interest" description="Disordered" evidence="2">
    <location>
        <begin position="20"/>
        <end position="140"/>
    </location>
</feature>
<feature type="coiled-coil region" evidence="1">
    <location>
        <begin position="335"/>
        <end position="373"/>
    </location>
</feature>
<feature type="compositionally biased region" description="Basic residues" evidence="2">
    <location>
        <begin position="123"/>
        <end position="132"/>
    </location>
</feature>
<dbReference type="Pfam" id="PF14529">
    <property type="entry name" value="Exo_endo_phos_2"/>
    <property type="match status" value="1"/>
</dbReference>
<keyword evidence="1" id="KW-0175">Coiled coil</keyword>
<accession>A0A9D4PR79</accession>
<name>A0A9D4PR79_RHISA</name>
<evidence type="ECO:0000313" key="5">
    <source>
        <dbReference type="Proteomes" id="UP000821837"/>
    </source>
</evidence>
<dbReference type="EMBL" id="JABSTV010001251">
    <property type="protein sequence ID" value="KAH7951537.1"/>
    <property type="molecule type" value="Genomic_DNA"/>
</dbReference>
<sequence>MQFIYIAVAEPWSRLKRRRMDALQETPTSSRAQPLVQPDEESGIETTEMDVQVLSPQDSSGEVDSAAVAERQDGQTWTEDGWQTVLRRRQEKSQAKKLKNAAEAADCNTSSNSQPKQGSQEKRGRRPRRRRPLPPLPKEDIKIVLRPHKGLAVKDLLGCELSTAVIDACHRHFDGSSFILRVHPGSNIIILSMPHEHGVKIEGARMLGSTKTAIITFTGSTLPRCVYFMGAEAVCYPHKPTKQACKVCHSAGHRTDVCPTPDANEVTSGSAKTETPSGLVQLRPGLVSGITLAIKILVAGFLKREDGGSRLPANQHGELGDDCVSICSLNRGSGHKQVALENEKLRRQIKEERREFQKIISSLETKLEGLNALEANNKPTHATSKALVAHSPERETATVDTPQTFSEEARAARAVGTRDQLVVVGDFNAPSTVWGYVRDSPKGVLLEHITFKLGFNLITLPTSPIRLGDSISRDTYPDLTFTLNIKKATWSNLDENVGSDHYILSTSIASPKLRRVVGDVVMTDWVTFRKRPLPEQMPSDVSGWALVMSRVTYGLPYHLLDRIEESQVDALIRSAFKAALGLPMSTPTQRFPALEESPK</sequence>
<proteinExistence type="predicted"/>
<dbReference type="Proteomes" id="UP000821837">
    <property type="component" value="Chromosome 5"/>
</dbReference>
<protein>
    <recommendedName>
        <fullName evidence="3">Endonuclease/exonuclease/phosphatase domain-containing protein</fullName>
    </recommendedName>
</protein>
<reference evidence="4" key="1">
    <citation type="journal article" date="2020" name="Cell">
        <title>Large-Scale Comparative Analyses of Tick Genomes Elucidate Their Genetic Diversity and Vector Capacities.</title>
        <authorList>
            <consortium name="Tick Genome and Microbiome Consortium (TIGMIC)"/>
            <person name="Jia N."/>
            <person name="Wang J."/>
            <person name="Shi W."/>
            <person name="Du L."/>
            <person name="Sun Y."/>
            <person name="Zhan W."/>
            <person name="Jiang J.F."/>
            <person name="Wang Q."/>
            <person name="Zhang B."/>
            <person name="Ji P."/>
            <person name="Bell-Sakyi L."/>
            <person name="Cui X.M."/>
            <person name="Yuan T.T."/>
            <person name="Jiang B.G."/>
            <person name="Yang W.F."/>
            <person name="Lam T.T."/>
            <person name="Chang Q.C."/>
            <person name="Ding S.J."/>
            <person name="Wang X.J."/>
            <person name="Zhu J.G."/>
            <person name="Ruan X.D."/>
            <person name="Zhao L."/>
            <person name="Wei J.T."/>
            <person name="Ye R.Z."/>
            <person name="Que T.C."/>
            <person name="Du C.H."/>
            <person name="Zhou Y.H."/>
            <person name="Cheng J.X."/>
            <person name="Dai P.F."/>
            <person name="Guo W.B."/>
            <person name="Han X.H."/>
            <person name="Huang E.J."/>
            <person name="Li L.F."/>
            <person name="Wei W."/>
            <person name="Gao Y.C."/>
            <person name="Liu J.Z."/>
            <person name="Shao H.Z."/>
            <person name="Wang X."/>
            <person name="Wang C.C."/>
            <person name="Yang T.C."/>
            <person name="Huo Q.B."/>
            <person name="Li W."/>
            <person name="Chen H.Y."/>
            <person name="Chen S.E."/>
            <person name="Zhou L.G."/>
            <person name="Ni X.B."/>
            <person name="Tian J.H."/>
            <person name="Sheng Y."/>
            <person name="Liu T."/>
            <person name="Pan Y.S."/>
            <person name="Xia L.Y."/>
            <person name="Li J."/>
            <person name="Zhao F."/>
            <person name="Cao W.C."/>
        </authorList>
    </citation>
    <scope>NUCLEOTIDE SEQUENCE</scope>
    <source>
        <strain evidence="4">Rsan-2018</strain>
    </source>
</reference>
<feature type="domain" description="Endonuclease/exonuclease/phosphatase" evidence="3">
    <location>
        <begin position="413"/>
        <end position="503"/>
    </location>
</feature>
<dbReference type="AlphaFoldDB" id="A0A9D4PR79"/>
<reference evidence="4" key="2">
    <citation type="submission" date="2021-09" db="EMBL/GenBank/DDBJ databases">
        <authorList>
            <person name="Jia N."/>
            <person name="Wang J."/>
            <person name="Shi W."/>
            <person name="Du L."/>
            <person name="Sun Y."/>
            <person name="Zhan W."/>
            <person name="Jiang J."/>
            <person name="Wang Q."/>
            <person name="Zhang B."/>
            <person name="Ji P."/>
            <person name="Sakyi L.B."/>
            <person name="Cui X."/>
            <person name="Yuan T."/>
            <person name="Jiang B."/>
            <person name="Yang W."/>
            <person name="Lam T.T.-Y."/>
            <person name="Chang Q."/>
            <person name="Ding S."/>
            <person name="Wang X."/>
            <person name="Zhu J."/>
            <person name="Ruan X."/>
            <person name="Zhao L."/>
            <person name="Wei J."/>
            <person name="Que T."/>
            <person name="Du C."/>
            <person name="Cheng J."/>
            <person name="Dai P."/>
            <person name="Han X."/>
            <person name="Huang E."/>
            <person name="Gao Y."/>
            <person name="Liu J."/>
            <person name="Shao H."/>
            <person name="Ye R."/>
            <person name="Li L."/>
            <person name="Wei W."/>
            <person name="Wang X."/>
            <person name="Wang C."/>
            <person name="Huo Q."/>
            <person name="Li W."/>
            <person name="Guo W."/>
            <person name="Chen H."/>
            <person name="Chen S."/>
            <person name="Zhou L."/>
            <person name="Zhou L."/>
            <person name="Ni X."/>
            <person name="Tian J."/>
            <person name="Zhou Y."/>
            <person name="Sheng Y."/>
            <person name="Liu T."/>
            <person name="Pan Y."/>
            <person name="Xia L."/>
            <person name="Li J."/>
            <person name="Zhao F."/>
            <person name="Cao W."/>
        </authorList>
    </citation>
    <scope>NUCLEOTIDE SEQUENCE</scope>
    <source>
        <strain evidence="4">Rsan-2018</strain>
        <tissue evidence="4">Larvae</tissue>
    </source>
</reference>
<comment type="caution">
    <text evidence="4">The sequence shown here is derived from an EMBL/GenBank/DDBJ whole genome shotgun (WGS) entry which is preliminary data.</text>
</comment>
<dbReference type="InterPro" id="IPR036691">
    <property type="entry name" value="Endo/exonu/phosph_ase_sf"/>
</dbReference>
<evidence type="ECO:0000313" key="4">
    <source>
        <dbReference type="EMBL" id="KAH7951537.1"/>
    </source>
</evidence>
<dbReference type="Gene3D" id="3.60.10.10">
    <property type="entry name" value="Endonuclease/exonuclease/phosphatase"/>
    <property type="match status" value="1"/>
</dbReference>
<dbReference type="GO" id="GO:0003824">
    <property type="term" value="F:catalytic activity"/>
    <property type="evidence" value="ECO:0007669"/>
    <property type="project" value="InterPro"/>
</dbReference>
<evidence type="ECO:0000256" key="1">
    <source>
        <dbReference type="SAM" id="Coils"/>
    </source>
</evidence>
<dbReference type="SUPFAM" id="SSF56219">
    <property type="entry name" value="DNase I-like"/>
    <property type="match status" value="1"/>
</dbReference>
<feature type="compositionally biased region" description="Basic residues" evidence="2">
    <location>
        <begin position="86"/>
        <end position="99"/>
    </location>
</feature>